<gene>
    <name evidence="2" type="ORF">GCM10010178_28170</name>
</gene>
<keyword evidence="1" id="KW-0472">Membrane</keyword>
<dbReference type="EMBL" id="BMRE01000009">
    <property type="protein sequence ID" value="GGU34292.1"/>
    <property type="molecule type" value="Genomic_DNA"/>
</dbReference>
<feature type="transmembrane region" description="Helical" evidence="1">
    <location>
        <begin position="50"/>
        <end position="70"/>
    </location>
</feature>
<reference evidence="3" key="1">
    <citation type="journal article" date="2019" name="Int. J. Syst. Evol. Microbiol.">
        <title>The Global Catalogue of Microorganisms (GCM) 10K type strain sequencing project: providing services to taxonomists for standard genome sequencing and annotation.</title>
        <authorList>
            <consortium name="The Broad Institute Genomics Platform"/>
            <consortium name="The Broad Institute Genome Sequencing Center for Infectious Disease"/>
            <person name="Wu L."/>
            <person name="Ma J."/>
        </authorList>
    </citation>
    <scope>NUCLEOTIDE SEQUENCE [LARGE SCALE GENOMIC DNA]</scope>
    <source>
        <strain evidence="3">JCM 3296</strain>
    </source>
</reference>
<keyword evidence="3" id="KW-1185">Reference proteome</keyword>
<sequence length="217" mass="22593">MFGAERAVISLVRYLAADVLRGQRYLAPVIVFLGVMGMLFSSDAGRPLEAYSGSSALLYPIAAWMAVVVATSEDAVRREITVVSAGGWSRVLTAAAVVAVAIAVAMALVGAVWPVVTNPHPYTAREFFVGLGAHTVCALLGVGVGLMFARPVFDSIGRTVLAVFSVVVLTYPLGRATPLGWVLDALGHNRFSLSVLWAGVVGVALVAGAVVVGVRRA</sequence>
<dbReference type="Proteomes" id="UP000649573">
    <property type="component" value="Unassembled WGS sequence"/>
</dbReference>
<evidence type="ECO:0008006" key="4">
    <source>
        <dbReference type="Google" id="ProtNLM"/>
    </source>
</evidence>
<organism evidence="2 3">
    <name type="scientific">Lentzea flava</name>
    <dbReference type="NCBI Taxonomy" id="103732"/>
    <lineage>
        <taxon>Bacteria</taxon>
        <taxon>Bacillati</taxon>
        <taxon>Actinomycetota</taxon>
        <taxon>Actinomycetes</taxon>
        <taxon>Pseudonocardiales</taxon>
        <taxon>Pseudonocardiaceae</taxon>
        <taxon>Lentzea</taxon>
    </lineage>
</organism>
<proteinExistence type="predicted"/>
<accession>A0ABQ2UGZ0</accession>
<name>A0ABQ2UGZ0_9PSEU</name>
<keyword evidence="1" id="KW-0812">Transmembrane</keyword>
<evidence type="ECO:0000313" key="3">
    <source>
        <dbReference type="Proteomes" id="UP000649573"/>
    </source>
</evidence>
<evidence type="ECO:0000313" key="2">
    <source>
        <dbReference type="EMBL" id="GGU34292.1"/>
    </source>
</evidence>
<feature type="transmembrane region" description="Helical" evidence="1">
    <location>
        <begin position="91"/>
        <end position="115"/>
    </location>
</feature>
<evidence type="ECO:0000256" key="1">
    <source>
        <dbReference type="SAM" id="Phobius"/>
    </source>
</evidence>
<feature type="transmembrane region" description="Helical" evidence="1">
    <location>
        <begin position="156"/>
        <end position="174"/>
    </location>
</feature>
<protein>
    <recommendedName>
        <fullName evidence="4">ABC-2 type transport system permease protein</fullName>
    </recommendedName>
</protein>
<feature type="transmembrane region" description="Helical" evidence="1">
    <location>
        <begin position="25"/>
        <end position="44"/>
    </location>
</feature>
<keyword evidence="1" id="KW-1133">Transmembrane helix</keyword>
<feature type="transmembrane region" description="Helical" evidence="1">
    <location>
        <begin position="127"/>
        <end position="149"/>
    </location>
</feature>
<comment type="caution">
    <text evidence="2">The sequence shown here is derived from an EMBL/GenBank/DDBJ whole genome shotgun (WGS) entry which is preliminary data.</text>
</comment>
<feature type="transmembrane region" description="Helical" evidence="1">
    <location>
        <begin position="194"/>
        <end position="214"/>
    </location>
</feature>